<evidence type="ECO:0000256" key="2">
    <source>
        <dbReference type="ARBA" id="ARBA00022801"/>
    </source>
</evidence>
<keyword evidence="6" id="KW-1185">Reference proteome</keyword>
<dbReference type="PANTHER" id="PTHR43046">
    <property type="entry name" value="GDP-MANNOSE MANNOSYL HYDROLASE"/>
    <property type="match status" value="1"/>
</dbReference>
<dbReference type="PRINTS" id="PR00502">
    <property type="entry name" value="NUDIXFAMILY"/>
</dbReference>
<dbReference type="CDD" id="cd03673">
    <property type="entry name" value="NUDIX_Ap6A_hydrolase"/>
    <property type="match status" value="1"/>
</dbReference>
<name>A0A3N4N1W4_9BACT</name>
<dbReference type="InterPro" id="IPR015797">
    <property type="entry name" value="NUDIX_hydrolase-like_dom_sf"/>
</dbReference>
<gene>
    <name evidence="5" type="ORF">EG028_09915</name>
</gene>
<accession>A0A3N4N1W4</accession>
<dbReference type="Gene3D" id="3.90.79.10">
    <property type="entry name" value="Nucleoside Triphosphate Pyrophosphohydrolase"/>
    <property type="match status" value="1"/>
</dbReference>
<dbReference type="Proteomes" id="UP000279089">
    <property type="component" value="Unassembled WGS sequence"/>
</dbReference>
<evidence type="ECO:0000256" key="3">
    <source>
        <dbReference type="RuleBase" id="RU003476"/>
    </source>
</evidence>
<keyword evidence="2 3" id="KW-0378">Hydrolase</keyword>
<dbReference type="InterPro" id="IPR020084">
    <property type="entry name" value="NUDIX_hydrolase_CS"/>
</dbReference>
<reference evidence="6" key="1">
    <citation type="submission" date="2018-11" db="EMBL/GenBank/DDBJ databases">
        <title>Chitinophaga lutea sp.nov., isolate from arsenic contaminated soil.</title>
        <authorList>
            <person name="Zong Y."/>
        </authorList>
    </citation>
    <scope>NUCLEOTIDE SEQUENCE [LARGE SCALE GENOMIC DNA]</scope>
    <source>
        <strain evidence="6">YLT18</strain>
    </source>
</reference>
<feature type="domain" description="Nudix hydrolase" evidence="4">
    <location>
        <begin position="85"/>
        <end position="213"/>
    </location>
</feature>
<dbReference type="PANTHER" id="PTHR43046:SF14">
    <property type="entry name" value="MUTT_NUDIX FAMILY PROTEIN"/>
    <property type="match status" value="1"/>
</dbReference>
<evidence type="ECO:0000313" key="6">
    <source>
        <dbReference type="Proteomes" id="UP000279089"/>
    </source>
</evidence>
<dbReference type="AlphaFoldDB" id="A0A3N4N1W4"/>
<sequence length="218" mass="25057">MNNAKDYFCSMETPVNIYINEKPLVIAGLQQHLSPEFVNAATLFSPSDEETAQTIRLLDKGELPMAVLRSPNPETVLAQVKSHFTEFVAAGGLITNATGEVLLMFRRGKWDMPKGKLDDGETLEQCALREVQEETGLRNVRLGHLITETYHYYPLKEKKVLKHSYWYRMYFTGTELTIPQIEEDIMDIQWIRPDNLGKYMQYSYQNIVDVVVKAGYKL</sequence>
<evidence type="ECO:0000313" key="5">
    <source>
        <dbReference type="EMBL" id="RPD41613.1"/>
    </source>
</evidence>
<dbReference type="InterPro" id="IPR000086">
    <property type="entry name" value="NUDIX_hydrolase_dom"/>
</dbReference>
<dbReference type="OrthoDB" id="9816289at2"/>
<dbReference type="Pfam" id="PF00293">
    <property type="entry name" value="NUDIX"/>
    <property type="match status" value="1"/>
</dbReference>
<dbReference type="EMBL" id="RMBX01000004">
    <property type="protein sequence ID" value="RPD41613.1"/>
    <property type="molecule type" value="Genomic_DNA"/>
</dbReference>
<evidence type="ECO:0000259" key="4">
    <source>
        <dbReference type="PROSITE" id="PS51462"/>
    </source>
</evidence>
<protein>
    <submittedName>
        <fullName evidence="5">NUDIX domain-containing protein</fullName>
    </submittedName>
</protein>
<dbReference type="PROSITE" id="PS51462">
    <property type="entry name" value="NUDIX"/>
    <property type="match status" value="1"/>
</dbReference>
<comment type="similarity">
    <text evidence="3">Belongs to the Nudix hydrolase family.</text>
</comment>
<comment type="caution">
    <text evidence="5">The sequence shown here is derived from an EMBL/GenBank/DDBJ whole genome shotgun (WGS) entry which is preliminary data.</text>
</comment>
<organism evidence="5 6">
    <name type="scientific">Chitinophaga barathri</name>
    <dbReference type="NCBI Taxonomy" id="1647451"/>
    <lineage>
        <taxon>Bacteria</taxon>
        <taxon>Pseudomonadati</taxon>
        <taxon>Bacteroidota</taxon>
        <taxon>Chitinophagia</taxon>
        <taxon>Chitinophagales</taxon>
        <taxon>Chitinophagaceae</taxon>
        <taxon>Chitinophaga</taxon>
    </lineage>
</organism>
<dbReference type="SUPFAM" id="SSF55811">
    <property type="entry name" value="Nudix"/>
    <property type="match status" value="1"/>
</dbReference>
<dbReference type="InterPro" id="IPR020476">
    <property type="entry name" value="Nudix_hydrolase"/>
</dbReference>
<comment type="cofactor">
    <cofactor evidence="1">
        <name>Mg(2+)</name>
        <dbReference type="ChEBI" id="CHEBI:18420"/>
    </cofactor>
</comment>
<dbReference type="PROSITE" id="PS00893">
    <property type="entry name" value="NUDIX_BOX"/>
    <property type="match status" value="1"/>
</dbReference>
<evidence type="ECO:0000256" key="1">
    <source>
        <dbReference type="ARBA" id="ARBA00001946"/>
    </source>
</evidence>
<proteinExistence type="inferred from homology"/>
<dbReference type="GO" id="GO:0016787">
    <property type="term" value="F:hydrolase activity"/>
    <property type="evidence" value="ECO:0007669"/>
    <property type="project" value="UniProtKB-KW"/>
</dbReference>